<feature type="region of interest" description="Disordered" evidence="1">
    <location>
        <begin position="1"/>
        <end position="25"/>
    </location>
</feature>
<dbReference type="EMBL" id="JAAXOX010000003">
    <property type="protein sequence ID" value="NKY22506.1"/>
    <property type="molecule type" value="Genomic_DNA"/>
</dbReference>
<feature type="domain" description="Glycosyltransferase 2-like" evidence="2">
    <location>
        <begin position="49"/>
        <end position="207"/>
    </location>
</feature>
<protein>
    <submittedName>
        <fullName evidence="3">Glycosyltransferase</fullName>
    </submittedName>
</protein>
<comment type="caution">
    <text evidence="3">The sequence shown here is derived from an EMBL/GenBank/DDBJ whole genome shotgun (WGS) entry which is preliminary data.</text>
</comment>
<dbReference type="PANTHER" id="PTHR43179">
    <property type="entry name" value="RHAMNOSYLTRANSFERASE WBBL"/>
    <property type="match status" value="1"/>
</dbReference>
<dbReference type="InterPro" id="IPR029044">
    <property type="entry name" value="Nucleotide-diphossugar_trans"/>
</dbReference>
<feature type="compositionally biased region" description="Polar residues" evidence="1">
    <location>
        <begin position="1"/>
        <end position="10"/>
    </location>
</feature>
<evidence type="ECO:0000256" key="1">
    <source>
        <dbReference type="SAM" id="MobiDB-lite"/>
    </source>
</evidence>
<dbReference type="CDD" id="cd04184">
    <property type="entry name" value="GT2_RfbC_Mx_like"/>
    <property type="match status" value="1"/>
</dbReference>
<accession>A0A7X6KUE6</accession>
<evidence type="ECO:0000259" key="2">
    <source>
        <dbReference type="Pfam" id="PF00535"/>
    </source>
</evidence>
<dbReference type="InterPro" id="IPR001173">
    <property type="entry name" value="Glyco_trans_2-like"/>
</dbReference>
<feature type="domain" description="Glycosyltransferase 2-like" evidence="2">
    <location>
        <begin position="324"/>
        <end position="489"/>
    </location>
</feature>
<sequence>MASACSTRWTGASRPGSARWRRPSHAAPATWSAGLGSAEVTDSAAPFFSIVTPVYEPPLDVLEEMIDSVLGQTDADLELIMVDDLSPSQGVRDVLRRAAARDGRVVVVEREKNGGIVAASNDGIDRARGEFIVLVDHDDLITPDALAEMRTAIAEHPDADYLYSDEDKVDDQGRHYDAFRKPDWSPERLRSQMYTSHLSVMRTSVVREVGGFRDGYDGSQDHDLALRVSEKARQVHHIRKILYHWRVVPGSAAGDPDAKPYAREAGRRAVDDHLKRLGLDAEAVQGPWPGTYKVIRRPDPDTTVSFVIPTRGGSGLVWGERRVFVVEAVRSVLAKAKHPHLEIVVVYDTPTPPEVLEELRRIAGDRLVLIEYDRPFNFSAKCNVGFLHATGDVIVFLNDDIEVRSDDFLRPLIAPLVEEDVAAVGAHLSYEDDTLQHAGHIYHDGQAEHVFKGSRPGDVGPFTALVVAHEVSGLTAACVAVRREVVEEVGGFAESLPVNFNDVDFSLKLRATGRRLVWLPEVKMYHFESRTRVAVVHHWEYEKLTARWSLDGDDPYLPGIG</sequence>
<gene>
    <name evidence="3" type="ORF">HGA03_07470</name>
</gene>
<keyword evidence="4" id="KW-1185">Reference proteome</keyword>
<dbReference type="Pfam" id="PF00535">
    <property type="entry name" value="Glycos_transf_2"/>
    <property type="match status" value="2"/>
</dbReference>
<dbReference type="PANTHER" id="PTHR43179:SF7">
    <property type="entry name" value="RHAMNOSYLTRANSFERASE WBBL"/>
    <property type="match status" value="1"/>
</dbReference>
<dbReference type="Proteomes" id="UP000581206">
    <property type="component" value="Unassembled WGS sequence"/>
</dbReference>
<name>A0A7X6KUE6_9CELL</name>
<evidence type="ECO:0000313" key="3">
    <source>
        <dbReference type="EMBL" id="NKY22506.1"/>
    </source>
</evidence>
<dbReference type="GO" id="GO:0016740">
    <property type="term" value="F:transferase activity"/>
    <property type="evidence" value="ECO:0007669"/>
    <property type="project" value="UniProtKB-KW"/>
</dbReference>
<keyword evidence="3" id="KW-0808">Transferase</keyword>
<evidence type="ECO:0000313" key="4">
    <source>
        <dbReference type="Proteomes" id="UP000581206"/>
    </source>
</evidence>
<organism evidence="3 4">
    <name type="scientific">Cellulomonas denverensis</name>
    <dbReference type="NCBI Taxonomy" id="264297"/>
    <lineage>
        <taxon>Bacteria</taxon>
        <taxon>Bacillati</taxon>
        <taxon>Actinomycetota</taxon>
        <taxon>Actinomycetes</taxon>
        <taxon>Micrococcales</taxon>
        <taxon>Cellulomonadaceae</taxon>
        <taxon>Cellulomonas</taxon>
    </lineage>
</organism>
<proteinExistence type="predicted"/>
<dbReference type="Gene3D" id="3.90.550.10">
    <property type="entry name" value="Spore Coat Polysaccharide Biosynthesis Protein SpsA, Chain A"/>
    <property type="match status" value="2"/>
</dbReference>
<dbReference type="AlphaFoldDB" id="A0A7X6KUE6"/>
<dbReference type="SUPFAM" id="SSF53448">
    <property type="entry name" value="Nucleotide-diphospho-sugar transferases"/>
    <property type="match status" value="2"/>
</dbReference>
<reference evidence="3 4" key="1">
    <citation type="submission" date="2020-04" db="EMBL/GenBank/DDBJ databases">
        <title>MicrobeNet Type strains.</title>
        <authorList>
            <person name="Nicholson A.C."/>
        </authorList>
    </citation>
    <scope>NUCLEOTIDE SEQUENCE [LARGE SCALE GENOMIC DNA]</scope>
    <source>
        <strain evidence="3 4">ATCC BAA-788</strain>
    </source>
</reference>